<evidence type="ECO:0000313" key="5">
    <source>
        <dbReference type="Proteomes" id="UP001174909"/>
    </source>
</evidence>
<dbReference type="Gene3D" id="3.30.200.20">
    <property type="entry name" value="Phosphorylase Kinase, domain 1"/>
    <property type="match status" value="1"/>
</dbReference>
<evidence type="ECO:0000259" key="3">
    <source>
        <dbReference type="PROSITE" id="PS50853"/>
    </source>
</evidence>
<keyword evidence="2" id="KW-1133">Transmembrane helix</keyword>
<keyword evidence="2" id="KW-0812">Transmembrane</keyword>
<organism evidence="4 5">
    <name type="scientific">Geodia barretti</name>
    <name type="common">Barrett's horny sponge</name>
    <dbReference type="NCBI Taxonomy" id="519541"/>
    <lineage>
        <taxon>Eukaryota</taxon>
        <taxon>Metazoa</taxon>
        <taxon>Porifera</taxon>
        <taxon>Demospongiae</taxon>
        <taxon>Heteroscleromorpha</taxon>
        <taxon>Tetractinellida</taxon>
        <taxon>Astrophorina</taxon>
        <taxon>Geodiidae</taxon>
        <taxon>Geodia</taxon>
    </lineage>
</organism>
<protein>
    <recommendedName>
        <fullName evidence="3">Fibronectin type-III domain-containing protein</fullName>
    </recommendedName>
</protein>
<comment type="caution">
    <text evidence="4">The sequence shown here is derived from an EMBL/GenBank/DDBJ whole genome shotgun (WGS) entry which is preliminary data.</text>
</comment>
<proteinExistence type="predicted"/>
<dbReference type="Gene3D" id="2.60.40.10">
    <property type="entry name" value="Immunoglobulins"/>
    <property type="match status" value="1"/>
</dbReference>
<feature type="domain" description="Fibronectin type-III" evidence="3">
    <location>
        <begin position="106"/>
        <end position="207"/>
    </location>
</feature>
<feature type="binding site" evidence="1">
    <location>
        <position position="376"/>
    </location>
    <ligand>
        <name>ATP</name>
        <dbReference type="ChEBI" id="CHEBI:30616"/>
    </ligand>
</feature>
<name>A0AA35STJ3_GEOBA</name>
<keyword evidence="2" id="KW-0472">Membrane</keyword>
<keyword evidence="5" id="KW-1185">Reference proteome</keyword>
<accession>A0AA35STJ3</accession>
<evidence type="ECO:0000313" key="4">
    <source>
        <dbReference type="EMBL" id="CAI8035910.1"/>
    </source>
</evidence>
<evidence type="ECO:0000256" key="2">
    <source>
        <dbReference type="SAM" id="Phobius"/>
    </source>
</evidence>
<dbReference type="InterPro" id="IPR013783">
    <property type="entry name" value="Ig-like_fold"/>
</dbReference>
<evidence type="ECO:0000256" key="1">
    <source>
        <dbReference type="PROSITE-ProRule" id="PRU10141"/>
    </source>
</evidence>
<gene>
    <name evidence="4" type="ORF">GBAR_LOCUS20152</name>
</gene>
<dbReference type="SUPFAM" id="SSF49265">
    <property type="entry name" value="Fibronectin type III"/>
    <property type="match status" value="1"/>
</dbReference>
<dbReference type="SUPFAM" id="SSF56112">
    <property type="entry name" value="Protein kinase-like (PK-like)"/>
    <property type="match status" value="1"/>
</dbReference>
<dbReference type="EMBL" id="CASHTH010002833">
    <property type="protein sequence ID" value="CAI8035910.1"/>
    <property type="molecule type" value="Genomic_DNA"/>
</dbReference>
<dbReference type="GO" id="GO:0005524">
    <property type="term" value="F:ATP binding"/>
    <property type="evidence" value="ECO:0007669"/>
    <property type="project" value="UniProtKB-UniRule"/>
</dbReference>
<reference evidence="4" key="1">
    <citation type="submission" date="2023-03" db="EMBL/GenBank/DDBJ databases">
        <authorList>
            <person name="Steffen K."/>
            <person name="Cardenas P."/>
        </authorList>
    </citation>
    <scope>NUCLEOTIDE SEQUENCE</scope>
</reference>
<keyword evidence="1" id="KW-0067">ATP-binding</keyword>
<dbReference type="InterPro" id="IPR003961">
    <property type="entry name" value="FN3_dom"/>
</dbReference>
<dbReference type="PROSITE" id="PS00107">
    <property type="entry name" value="PROTEIN_KINASE_ATP"/>
    <property type="match status" value="1"/>
</dbReference>
<keyword evidence="1" id="KW-0547">Nucleotide-binding</keyword>
<dbReference type="CDD" id="cd00063">
    <property type="entry name" value="FN3"/>
    <property type="match status" value="1"/>
</dbReference>
<dbReference type="Proteomes" id="UP001174909">
    <property type="component" value="Unassembled WGS sequence"/>
</dbReference>
<dbReference type="PROSITE" id="PS50853">
    <property type="entry name" value="FN3"/>
    <property type="match status" value="1"/>
</dbReference>
<dbReference type="AlphaFoldDB" id="A0AA35STJ3"/>
<dbReference type="InterPro" id="IPR017441">
    <property type="entry name" value="Protein_kinase_ATP_BS"/>
</dbReference>
<dbReference type="InterPro" id="IPR011009">
    <property type="entry name" value="Kinase-like_dom_sf"/>
</dbReference>
<sequence length="415" mass="45456">MPRHGQELFPRICAAYNTSMTLTLELEDVHVNISSVFIQAITAEDDGVNRSSSEQVVNGTLPMILNFTLSSLSAYTYYNVRAVATYVLSKCNTNQYAGHPKMIWTEPGVPDSPAELKIENNGIASWDAVNPRTDNPRISYILEVIGVDDEEIAVTKDVGNTRNANLNDFNLEVGQNYNVCVLAMNNIGNGKPSCVLYTHMMMPTPDSGPGVFSSGEYAAIGSGVGVVCILLLLIASLIVYLVCRRKNRSLTRSVFTHGPDLELKNIHAQCSHQTTTDNNESLCKPTSEPPSATVQELKEELSKRNMLFPSSQLQLTKVVCQDSPSATVQELKEELSKRNMLFPSSQLQLTKVVGQGEFGLVYRGYIKTTNELVAVKTGKGIHFLNCNGKGDKTGMGSTNYGFNIIPLSPSQDPYK</sequence>
<dbReference type="InterPro" id="IPR036116">
    <property type="entry name" value="FN3_sf"/>
</dbReference>
<feature type="transmembrane region" description="Helical" evidence="2">
    <location>
        <begin position="217"/>
        <end position="243"/>
    </location>
</feature>